<protein>
    <submittedName>
        <fullName evidence="6">Probable septum site-determining protein MinC</fullName>
    </submittedName>
</protein>
<feature type="region of interest" description="Disordered" evidence="4">
    <location>
        <begin position="106"/>
        <end position="134"/>
    </location>
</feature>
<feature type="compositionally biased region" description="Polar residues" evidence="4">
    <location>
        <begin position="123"/>
        <end position="133"/>
    </location>
</feature>
<dbReference type="InterPro" id="IPR005526">
    <property type="entry name" value="Septum_form_inhib_MinC_C"/>
</dbReference>
<dbReference type="GO" id="GO:0051301">
    <property type="term" value="P:cell division"/>
    <property type="evidence" value="ECO:0007669"/>
    <property type="project" value="UniProtKB-KW"/>
</dbReference>
<dbReference type="Pfam" id="PF03775">
    <property type="entry name" value="MinC_C"/>
    <property type="match status" value="1"/>
</dbReference>
<dbReference type="InterPro" id="IPR036145">
    <property type="entry name" value="MinC_C_sf"/>
</dbReference>
<accession>A0A9N8HJV0</accession>
<dbReference type="PANTHER" id="PTHR34108:SF1">
    <property type="entry name" value="SEPTUM SITE-DETERMINING PROTEIN MINC"/>
    <property type="match status" value="1"/>
</dbReference>
<keyword evidence="1" id="KW-0132">Cell division</keyword>
<name>A0A9N8HJV0_9STRA</name>
<feature type="compositionally biased region" description="Basic and acidic residues" evidence="4">
    <location>
        <begin position="236"/>
        <end position="248"/>
    </location>
</feature>
<dbReference type="Gene3D" id="2.160.20.70">
    <property type="match status" value="1"/>
</dbReference>
<evidence type="ECO:0000313" key="6">
    <source>
        <dbReference type="EMBL" id="CAB9514990.1"/>
    </source>
</evidence>
<evidence type="ECO:0000256" key="4">
    <source>
        <dbReference type="SAM" id="MobiDB-lite"/>
    </source>
</evidence>
<comment type="caution">
    <text evidence="6">The sequence shown here is derived from an EMBL/GenBank/DDBJ whole genome shotgun (WGS) entry which is preliminary data.</text>
</comment>
<keyword evidence="3" id="KW-0131">Cell cycle</keyword>
<dbReference type="EMBL" id="CAICTM010000687">
    <property type="protein sequence ID" value="CAB9514990.1"/>
    <property type="molecule type" value="Genomic_DNA"/>
</dbReference>
<evidence type="ECO:0000259" key="5">
    <source>
        <dbReference type="Pfam" id="PF03775"/>
    </source>
</evidence>
<sequence>MKLLFVLSRSCFASTTRTSRASHHRRRLRPFSTSNNAAPNRSAAQEYIDGLIGLPPPGKQGHQHNNSMNPVVRARAAMAQGPLLLSGSSYLFPTLRLERHDSPVSLRDRLEKASPSPPHDDNTTTPQPNNKESNWCCPIILDASALAPDGSPHYQPPPPGSLTEMIAVLSRFGMHVIGITKLPSSSFLAEEAAQAGIPSIWAPRRAGSDPKFDMSHVLQLVQHKQRQFPGQNPQPEKTENDSHKEPETAHTANKDNPLQEENVSQRSIKERFAASSHVTTDEDQTNTASLEPDKVSAEDEQSTTPESNPTIPPVDVSSSSTLYHGSVRSGQQVLSAKGKSLVIVGSVNSGGEVMSDGDIFVFGKLRGRAFAGLGMTTNSGTGANSSSSSPARIVATSFDAELVAVGDTFMTIDNVEELNATTPLKAGQPIMVTRVEKGEAPEIQFSAVDL</sequence>
<dbReference type="SUPFAM" id="SSF63848">
    <property type="entry name" value="Cell-division inhibitor MinC, C-terminal domain"/>
    <property type="match status" value="1"/>
</dbReference>
<dbReference type="Proteomes" id="UP001153069">
    <property type="component" value="Unassembled WGS sequence"/>
</dbReference>
<feature type="domain" description="Septum formation inhibitor MinC C-terminal" evidence="5">
    <location>
        <begin position="323"/>
        <end position="416"/>
    </location>
</feature>
<dbReference type="InterPro" id="IPR016098">
    <property type="entry name" value="CAP/MinC_C"/>
</dbReference>
<dbReference type="GO" id="GO:0051726">
    <property type="term" value="P:regulation of cell cycle"/>
    <property type="evidence" value="ECO:0007669"/>
    <property type="project" value="InterPro"/>
</dbReference>
<dbReference type="InterPro" id="IPR013033">
    <property type="entry name" value="MinC"/>
</dbReference>
<gene>
    <name evidence="6" type="ORF">SEMRO_688_G187370.1</name>
</gene>
<evidence type="ECO:0000313" key="7">
    <source>
        <dbReference type="Proteomes" id="UP001153069"/>
    </source>
</evidence>
<feature type="compositionally biased region" description="Basic and acidic residues" evidence="4">
    <location>
        <begin position="106"/>
        <end position="122"/>
    </location>
</feature>
<dbReference type="AlphaFoldDB" id="A0A9N8HJV0"/>
<reference evidence="6" key="1">
    <citation type="submission" date="2020-06" db="EMBL/GenBank/DDBJ databases">
        <authorList>
            <consortium name="Plant Systems Biology data submission"/>
        </authorList>
    </citation>
    <scope>NUCLEOTIDE SEQUENCE</scope>
    <source>
        <strain evidence="6">D6</strain>
    </source>
</reference>
<feature type="region of interest" description="Disordered" evidence="4">
    <location>
        <begin position="224"/>
        <end position="323"/>
    </location>
</feature>
<evidence type="ECO:0000256" key="1">
    <source>
        <dbReference type="ARBA" id="ARBA00022618"/>
    </source>
</evidence>
<keyword evidence="7" id="KW-1185">Reference proteome</keyword>
<dbReference type="OrthoDB" id="2013981at2759"/>
<keyword evidence="2" id="KW-0717">Septation</keyword>
<evidence type="ECO:0000256" key="2">
    <source>
        <dbReference type="ARBA" id="ARBA00023210"/>
    </source>
</evidence>
<dbReference type="GO" id="GO:0000902">
    <property type="term" value="P:cell morphogenesis"/>
    <property type="evidence" value="ECO:0007669"/>
    <property type="project" value="InterPro"/>
</dbReference>
<proteinExistence type="inferred from homology"/>
<organism evidence="6 7">
    <name type="scientific">Seminavis robusta</name>
    <dbReference type="NCBI Taxonomy" id="568900"/>
    <lineage>
        <taxon>Eukaryota</taxon>
        <taxon>Sar</taxon>
        <taxon>Stramenopiles</taxon>
        <taxon>Ochrophyta</taxon>
        <taxon>Bacillariophyta</taxon>
        <taxon>Bacillariophyceae</taxon>
        <taxon>Bacillariophycidae</taxon>
        <taxon>Naviculales</taxon>
        <taxon>Naviculaceae</taxon>
        <taxon>Seminavis</taxon>
    </lineage>
</organism>
<dbReference type="HAMAP" id="MF_00267">
    <property type="entry name" value="MinC"/>
    <property type="match status" value="1"/>
</dbReference>
<feature type="compositionally biased region" description="Polar residues" evidence="4">
    <location>
        <begin position="250"/>
        <end position="266"/>
    </location>
</feature>
<dbReference type="PANTHER" id="PTHR34108">
    <property type="entry name" value="SEPTUM SITE-DETERMINING PROTEIN MINC"/>
    <property type="match status" value="1"/>
</dbReference>
<evidence type="ECO:0000256" key="3">
    <source>
        <dbReference type="ARBA" id="ARBA00023306"/>
    </source>
</evidence>